<reference evidence="5" key="1">
    <citation type="journal article" date="2023" name="Mol. Plant Microbe Interact.">
        <title>Elucidating the Obligate Nature and Biological Capacity of an Invasive Fungal Corn Pathogen.</title>
        <authorList>
            <person name="MacCready J.S."/>
            <person name="Roggenkamp E.M."/>
            <person name="Gdanetz K."/>
            <person name="Chilvers M.I."/>
        </authorList>
    </citation>
    <scope>NUCLEOTIDE SEQUENCE</scope>
    <source>
        <strain evidence="5">PM02</strain>
    </source>
</reference>
<feature type="compositionally biased region" description="Polar residues" evidence="3">
    <location>
        <begin position="424"/>
        <end position="437"/>
    </location>
</feature>
<comment type="subcellular location">
    <subcellularLocation>
        <location evidence="1">Nucleus</location>
    </subcellularLocation>
</comment>
<protein>
    <recommendedName>
        <fullName evidence="4">Xylanolytic transcriptional activator regulatory domain-containing protein</fullName>
    </recommendedName>
</protein>
<dbReference type="InterPro" id="IPR050613">
    <property type="entry name" value="Sec_Metabolite_Reg"/>
</dbReference>
<keyword evidence="6" id="KW-1185">Reference proteome</keyword>
<gene>
    <name evidence="5" type="ORF">P8C59_006814</name>
</gene>
<dbReference type="GO" id="GO:0008270">
    <property type="term" value="F:zinc ion binding"/>
    <property type="evidence" value="ECO:0007669"/>
    <property type="project" value="InterPro"/>
</dbReference>
<dbReference type="AlphaFoldDB" id="A0AAD9I7F8"/>
<feature type="region of interest" description="Disordered" evidence="3">
    <location>
        <begin position="625"/>
        <end position="737"/>
    </location>
</feature>
<feature type="region of interest" description="Disordered" evidence="3">
    <location>
        <begin position="86"/>
        <end position="108"/>
    </location>
</feature>
<dbReference type="CDD" id="cd12148">
    <property type="entry name" value="fungal_TF_MHR"/>
    <property type="match status" value="1"/>
</dbReference>
<organism evidence="5 6">
    <name type="scientific">Phyllachora maydis</name>
    <dbReference type="NCBI Taxonomy" id="1825666"/>
    <lineage>
        <taxon>Eukaryota</taxon>
        <taxon>Fungi</taxon>
        <taxon>Dikarya</taxon>
        <taxon>Ascomycota</taxon>
        <taxon>Pezizomycotina</taxon>
        <taxon>Sordariomycetes</taxon>
        <taxon>Sordariomycetidae</taxon>
        <taxon>Phyllachorales</taxon>
        <taxon>Phyllachoraceae</taxon>
        <taxon>Phyllachora</taxon>
    </lineage>
</organism>
<dbReference type="GO" id="GO:0003677">
    <property type="term" value="F:DNA binding"/>
    <property type="evidence" value="ECO:0007669"/>
    <property type="project" value="InterPro"/>
</dbReference>
<evidence type="ECO:0000256" key="1">
    <source>
        <dbReference type="ARBA" id="ARBA00004123"/>
    </source>
</evidence>
<evidence type="ECO:0000313" key="6">
    <source>
        <dbReference type="Proteomes" id="UP001217918"/>
    </source>
</evidence>
<dbReference type="GO" id="GO:0006351">
    <property type="term" value="P:DNA-templated transcription"/>
    <property type="evidence" value="ECO:0007669"/>
    <property type="project" value="InterPro"/>
</dbReference>
<evidence type="ECO:0000256" key="3">
    <source>
        <dbReference type="SAM" id="MobiDB-lite"/>
    </source>
</evidence>
<evidence type="ECO:0000256" key="2">
    <source>
        <dbReference type="ARBA" id="ARBA00023242"/>
    </source>
</evidence>
<dbReference type="Pfam" id="PF04082">
    <property type="entry name" value="Fungal_trans"/>
    <property type="match status" value="1"/>
</dbReference>
<feature type="compositionally biased region" description="Gly residues" evidence="3">
    <location>
        <begin position="647"/>
        <end position="656"/>
    </location>
</feature>
<dbReference type="InterPro" id="IPR036864">
    <property type="entry name" value="Zn2-C6_fun-type_DNA-bd_sf"/>
</dbReference>
<dbReference type="PANTHER" id="PTHR31001">
    <property type="entry name" value="UNCHARACTERIZED TRANSCRIPTIONAL REGULATORY PROTEIN"/>
    <property type="match status" value="1"/>
</dbReference>
<dbReference type="EMBL" id="JAQQPM010000006">
    <property type="protein sequence ID" value="KAK2072461.1"/>
    <property type="molecule type" value="Genomic_DNA"/>
</dbReference>
<dbReference type="InterPro" id="IPR007219">
    <property type="entry name" value="XnlR_reg_dom"/>
</dbReference>
<dbReference type="GO" id="GO:0000981">
    <property type="term" value="F:DNA-binding transcription factor activity, RNA polymerase II-specific"/>
    <property type="evidence" value="ECO:0007669"/>
    <property type="project" value="InterPro"/>
</dbReference>
<evidence type="ECO:0000313" key="5">
    <source>
        <dbReference type="EMBL" id="KAK2072461.1"/>
    </source>
</evidence>
<proteinExistence type="predicted"/>
<dbReference type="PANTHER" id="PTHR31001:SF45">
    <property type="entry name" value="ZN(II)2CYS6 TRANSCRIPTION FACTOR (EUROFUNG)"/>
    <property type="match status" value="1"/>
</dbReference>
<keyword evidence="2" id="KW-0539">Nucleus</keyword>
<evidence type="ECO:0000259" key="4">
    <source>
        <dbReference type="SMART" id="SM00906"/>
    </source>
</evidence>
<feature type="region of interest" description="Disordered" evidence="3">
    <location>
        <begin position="404"/>
        <end position="437"/>
    </location>
</feature>
<comment type="caution">
    <text evidence="5">The sequence shown here is derived from an EMBL/GenBank/DDBJ whole genome shotgun (WGS) entry which is preliminary data.</text>
</comment>
<sequence>MAHYGRRTMSCQTKPCANCLKANVECRVVPPQPPRRRKKKPHERDLIERLKKYESLLSQHGVNFEHFAHDLKPGDIADDVTDLEQDLGGLKTSPSSGQDHVSPDDADANNRKWVPYFREYRHADAALDSSDEETERPTIHHAFDNMFDNSDGFPFTVGGAVSSVTHQHPSAIQIFQLWQIYISNVNPLLKLNHIPTLQAQIITASASTAKIARPLEALMFAIYLIAVTSMTEHEAQSTFAEDKFVMLKRFHDSCQQALVNAGFMRSSELMVLQAFILYLLAVRQYVDPRALFCLIGISVRIATRLGLHRDGAQVGMPPFEVEMRRRLWWQLVIFDKRIAEITGSGINALSSSHGDTKFPLNVNDTDLNDKAKDAPPPYSGPTEMLFSLTRFELCVAAAPNGLRPVAASPPTSTGGGTKPASAKTRVQFSPAPSSPDVMSQVATNYLPENLHSFCEHMESNYLRYCDPKIPLHSFTLLSTRAALSKLRLVEVTSRGICPDTLGETERDAPLVEAIQMLEYDNAILRTEELQGFKWYMELHVPFPAYIYISNELKSRTSGDLCERAWSAFLENHDRRGMMKKLRSPMHMAVGGVFVKAWDAHEQAAREVGRDLATPKVIDVLRQIHTRMRGRPPPNGGFGQHFRLSGPRQGGDGGPSAGPGPESVAASDGSMAATSPAQGTPMAATVSSPMGSASATGAPMYATPHKGRPEIHQQPPTAGHAHAHAHAHPHSGGAGTAGGMMLDDTAMFSGFEGVNPMYGQGLQDVEYGQMDWNYLVPAYSGVGSFSGYAGAMYHPPGAPPHGHHHAAWGDWPSEGPPADNGVVADDCAEPGAPNVGTGGGCTLKSGEPLFFTAPFTAGGGAAMGRALNMVVAGDSIGASGICVSPFASDAGGGSAAADAFSASSACDDDDDGRALEGPSTAMFMEESSFLTSGFPDACSNLLREVLASINALSRARARS</sequence>
<accession>A0AAD9I7F8</accession>
<dbReference type="Gene3D" id="4.10.240.10">
    <property type="entry name" value="Zn(2)-C6 fungal-type DNA-binding domain"/>
    <property type="match status" value="1"/>
</dbReference>
<dbReference type="SMART" id="SM00906">
    <property type="entry name" value="Fungal_trans"/>
    <property type="match status" value="1"/>
</dbReference>
<dbReference type="Proteomes" id="UP001217918">
    <property type="component" value="Unassembled WGS sequence"/>
</dbReference>
<feature type="domain" description="Xylanolytic transcriptional activator regulatory" evidence="4">
    <location>
        <begin position="291"/>
        <end position="365"/>
    </location>
</feature>
<dbReference type="GO" id="GO:0005634">
    <property type="term" value="C:nucleus"/>
    <property type="evidence" value="ECO:0007669"/>
    <property type="project" value="UniProtKB-SubCell"/>
</dbReference>
<name>A0AAD9I7F8_9PEZI</name>
<feature type="compositionally biased region" description="Polar residues" evidence="3">
    <location>
        <begin position="684"/>
        <end position="694"/>
    </location>
</feature>